<dbReference type="EMBL" id="JAHYIQ010000003">
    <property type="protein sequence ID" value="KAK1133658.1"/>
    <property type="molecule type" value="Genomic_DNA"/>
</dbReference>
<comment type="caution">
    <text evidence="1">The sequence shown here is derived from an EMBL/GenBank/DDBJ whole genome shotgun (WGS) entry which is preliminary data.</text>
</comment>
<evidence type="ECO:0000313" key="1">
    <source>
        <dbReference type="EMBL" id="KAK1133658.1"/>
    </source>
</evidence>
<keyword evidence="2" id="KW-1185">Reference proteome</keyword>
<dbReference type="Proteomes" id="UP001177670">
    <property type="component" value="Unassembled WGS sequence"/>
</dbReference>
<proteinExistence type="predicted"/>
<dbReference type="AlphaFoldDB" id="A0AA40KUT3"/>
<protein>
    <submittedName>
        <fullName evidence="1">Uncharacterized protein</fullName>
    </submittedName>
</protein>
<accession>A0AA40KUT3</accession>
<gene>
    <name evidence="1" type="ORF">K0M31_011451</name>
</gene>
<name>A0AA40KUT3_9HYME</name>
<organism evidence="1 2">
    <name type="scientific">Melipona bicolor</name>
    <dbReference type="NCBI Taxonomy" id="60889"/>
    <lineage>
        <taxon>Eukaryota</taxon>
        <taxon>Metazoa</taxon>
        <taxon>Ecdysozoa</taxon>
        <taxon>Arthropoda</taxon>
        <taxon>Hexapoda</taxon>
        <taxon>Insecta</taxon>
        <taxon>Pterygota</taxon>
        <taxon>Neoptera</taxon>
        <taxon>Endopterygota</taxon>
        <taxon>Hymenoptera</taxon>
        <taxon>Apocrita</taxon>
        <taxon>Aculeata</taxon>
        <taxon>Apoidea</taxon>
        <taxon>Anthophila</taxon>
        <taxon>Apidae</taxon>
        <taxon>Melipona</taxon>
    </lineage>
</organism>
<sequence length="115" mass="12891">MLYSELHTRRSLDAREFSVTLRDVGAHKLLGESYTRLELSGARRTTAEELVFDTAGIVALRVTGRREGGVGHQLNPSGCSGICRREPISAWVCFTAAIVRETIERRGWLLRCMEI</sequence>
<reference evidence="1" key="1">
    <citation type="submission" date="2021-10" db="EMBL/GenBank/DDBJ databases">
        <title>Melipona bicolor Genome sequencing and assembly.</title>
        <authorList>
            <person name="Araujo N.S."/>
            <person name="Arias M.C."/>
        </authorList>
    </citation>
    <scope>NUCLEOTIDE SEQUENCE</scope>
    <source>
        <strain evidence="1">USP_2M_L1-L4_2017</strain>
        <tissue evidence="1">Whole body</tissue>
    </source>
</reference>
<evidence type="ECO:0000313" key="2">
    <source>
        <dbReference type="Proteomes" id="UP001177670"/>
    </source>
</evidence>